<gene>
    <name evidence="1" type="ORF">HTZ77_32180</name>
</gene>
<dbReference type="Proteomes" id="UP000586042">
    <property type="component" value="Unassembled WGS sequence"/>
</dbReference>
<organism evidence="1 2">
    <name type="scientific">Nonomuraea montanisoli</name>
    <dbReference type="NCBI Taxonomy" id="2741721"/>
    <lineage>
        <taxon>Bacteria</taxon>
        <taxon>Bacillati</taxon>
        <taxon>Actinomycetota</taxon>
        <taxon>Actinomycetes</taxon>
        <taxon>Streptosporangiales</taxon>
        <taxon>Streptosporangiaceae</taxon>
        <taxon>Nonomuraea</taxon>
    </lineage>
</organism>
<keyword evidence="2" id="KW-1185">Reference proteome</keyword>
<protein>
    <submittedName>
        <fullName evidence="1">Uncharacterized protein</fullName>
    </submittedName>
</protein>
<name>A0A7Y6ID27_9ACTN</name>
<evidence type="ECO:0000313" key="1">
    <source>
        <dbReference type="EMBL" id="NUW36043.1"/>
    </source>
</evidence>
<dbReference type="AlphaFoldDB" id="A0A7Y6ID27"/>
<dbReference type="EMBL" id="JABWGN010000013">
    <property type="protein sequence ID" value="NUW36043.1"/>
    <property type="molecule type" value="Genomic_DNA"/>
</dbReference>
<proteinExistence type="predicted"/>
<comment type="caution">
    <text evidence="1">The sequence shown here is derived from an EMBL/GenBank/DDBJ whole genome shotgun (WGS) entry which is preliminary data.</text>
</comment>
<accession>A0A7Y6ID27</accession>
<sequence>MTKAEEDTPLTERTLLVESRANEVAFERWGIGLPVPGANEEVLFLSYNYADLPVGKQFDCCYPRYDEAKVAWTTVTIIAVTQQFSLAWDQIPEGWKTLAILRFEPEVPSIIRDLPATAGWYEHPIAVRISSKDTWKARVSAPYPLAHVPAGAVFSEGSVCPARDSAARSVEIAPKSE</sequence>
<reference evidence="1 2" key="1">
    <citation type="submission" date="2020-06" db="EMBL/GenBank/DDBJ databases">
        <title>Nonomuraea sp. SMC257, a novel actinomycete isolated from soil.</title>
        <authorList>
            <person name="Chanama M."/>
        </authorList>
    </citation>
    <scope>NUCLEOTIDE SEQUENCE [LARGE SCALE GENOMIC DNA]</scope>
    <source>
        <strain evidence="1 2">SMC257</strain>
    </source>
</reference>
<dbReference type="RefSeq" id="WP_175593488.1">
    <property type="nucleotide sequence ID" value="NZ_JABWGN010000013.1"/>
</dbReference>
<evidence type="ECO:0000313" key="2">
    <source>
        <dbReference type="Proteomes" id="UP000586042"/>
    </source>
</evidence>